<evidence type="ECO:0000256" key="1">
    <source>
        <dbReference type="ARBA" id="ARBA00004456"/>
    </source>
</evidence>
<evidence type="ECO:0000256" key="8">
    <source>
        <dbReference type="ARBA" id="ARBA00060065"/>
    </source>
</evidence>
<reference evidence="10 11" key="1">
    <citation type="journal article" date="2019" name="Genome Biol. Evol.">
        <title>Insights into the evolution of the New World diploid cottons (Gossypium, subgenus Houzingenia) based on genome sequencing.</title>
        <authorList>
            <person name="Grover C.E."/>
            <person name="Arick M.A. 2nd"/>
            <person name="Thrash A."/>
            <person name="Conover J.L."/>
            <person name="Sanders W.S."/>
            <person name="Peterson D.G."/>
            <person name="Frelichowski J.E."/>
            <person name="Scheffler J.A."/>
            <person name="Scheffler B.E."/>
            <person name="Wendel J.F."/>
        </authorList>
    </citation>
    <scope>NUCLEOTIDE SEQUENCE [LARGE SCALE GENOMIC DNA]</scope>
    <source>
        <strain evidence="10">4</strain>
        <tissue evidence="10">Leaf</tissue>
    </source>
</reference>
<dbReference type="PANTHER" id="PTHR32060">
    <property type="entry name" value="TAIL-SPECIFIC PROTEASE"/>
    <property type="match status" value="1"/>
</dbReference>
<proteinExistence type="inferred from homology"/>
<dbReference type="EMBL" id="JABEZV010000002">
    <property type="protein sequence ID" value="MBA0706662.1"/>
    <property type="molecule type" value="Genomic_DNA"/>
</dbReference>
<comment type="similarity">
    <text evidence="2">Belongs to the peptidase S41A family.</text>
</comment>
<evidence type="ECO:0000256" key="5">
    <source>
        <dbReference type="ARBA" id="ARBA00022825"/>
    </source>
</evidence>
<dbReference type="Gene3D" id="3.30.750.44">
    <property type="match status" value="1"/>
</dbReference>
<accession>A0A7J8Z530</accession>
<evidence type="ECO:0000313" key="11">
    <source>
        <dbReference type="Proteomes" id="UP000593574"/>
    </source>
</evidence>
<dbReference type="GO" id="GO:0009543">
    <property type="term" value="C:chloroplast thylakoid lumen"/>
    <property type="evidence" value="ECO:0007669"/>
    <property type="project" value="UniProtKB-SubCell"/>
</dbReference>
<dbReference type="GO" id="GO:0006508">
    <property type="term" value="P:proteolysis"/>
    <property type="evidence" value="ECO:0007669"/>
    <property type="project" value="UniProtKB-KW"/>
</dbReference>
<dbReference type="PANTHER" id="PTHR32060:SF22">
    <property type="entry name" value="CARBOXYL-TERMINAL-PROCESSING PEPTIDASE 3, CHLOROPLASTIC"/>
    <property type="match status" value="1"/>
</dbReference>
<evidence type="ECO:0000256" key="9">
    <source>
        <dbReference type="ARBA" id="ARBA00066637"/>
    </source>
</evidence>
<evidence type="ECO:0000256" key="4">
    <source>
        <dbReference type="ARBA" id="ARBA00022801"/>
    </source>
</evidence>
<keyword evidence="4" id="KW-0378">Hydrolase</keyword>
<protein>
    <recommendedName>
        <fullName evidence="9">C-terminal processing peptidase</fullName>
        <ecNumber evidence="9">3.4.21.102</ecNumber>
    </recommendedName>
</protein>
<dbReference type="EC" id="3.4.21.102" evidence="9"/>
<comment type="subcellular location">
    <subcellularLocation>
        <location evidence="1">Plastid</location>
        <location evidence="1">Chloroplast thylakoid lumen</location>
    </subcellularLocation>
</comment>
<dbReference type="FunFam" id="3.30.750.44:FF:000002">
    <property type="entry name" value="carboxyl-terminal-processing peptidase 2, chloroplastic"/>
    <property type="match status" value="1"/>
</dbReference>
<dbReference type="InterPro" id="IPR029045">
    <property type="entry name" value="ClpP/crotonase-like_dom_sf"/>
</dbReference>
<comment type="caution">
    <text evidence="10">The sequence shown here is derived from an EMBL/GenBank/DDBJ whole genome shotgun (WGS) entry which is preliminary data.</text>
</comment>
<evidence type="ECO:0000256" key="2">
    <source>
        <dbReference type="ARBA" id="ARBA00009179"/>
    </source>
</evidence>
<name>A0A7J8Z530_9ROSI</name>
<evidence type="ECO:0000256" key="3">
    <source>
        <dbReference type="ARBA" id="ARBA00022670"/>
    </source>
</evidence>
<evidence type="ECO:0000256" key="7">
    <source>
        <dbReference type="ARBA" id="ARBA00051784"/>
    </source>
</evidence>
<dbReference type="SUPFAM" id="SSF52096">
    <property type="entry name" value="ClpP/crotonase"/>
    <property type="match status" value="1"/>
</dbReference>
<organism evidence="10 11">
    <name type="scientific">Gossypium laxum</name>
    <dbReference type="NCBI Taxonomy" id="34288"/>
    <lineage>
        <taxon>Eukaryota</taxon>
        <taxon>Viridiplantae</taxon>
        <taxon>Streptophyta</taxon>
        <taxon>Embryophyta</taxon>
        <taxon>Tracheophyta</taxon>
        <taxon>Spermatophyta</taxon>
        <taxon>Magnoliopsida</taxon>
        <taxon>eudicotyledons</taxon>
        <taxon>Gunneridae</taxon>
        <taxon>Pentapetalae</taxon>
        <taxon>rosids</taxon>
        <taxon>malvids</taxon>
        <taxon>Malvales</taxon>
        <taxon>Malvaceae</taxon>
        <taxon>Malvoideae</taxon>
        <taxon>Gossypium</taxon>
    </lineage>
</organism>
<evidence type="ECO:0000313" key="10">
    <source>
        <dbReference type="EMBL" id="MBA0706662.1"/>
    </source>
</evidence>
<keyword evidence="6" id="KW-0793">Thylakoid</keyword>
<dbReference type="GO" id="GO:0004252">
    <property type="term" value="F:serine-type endopeptidase activity"/>
    <property type="evidence" value="ECO:0007669"/>
    <property type="project" value="UniProtKB-EC"/>
</dbReference>
<gene>
    <name evidence="10" type="ORF">Golax_018759</name>
</gene>
<comment type="catalytic activity">
    <reaction evidence="7">
        <text>The enzyme shows specific recognition of a C-terminal tripeptide, Xaa-Yaa-Zaa, in which Xaa is preferably Ala or Leu, Yaa is preferably Ala or Tyr, and Zaa is preferably Ala, but then cleaves at a variable distance from the C-terminus. A typical cleavage is -Ala-Ala-|-Arg-Ala-Ala-Lys-Glu-Asn-Tyr-Ala-Leu-Ala-Ala.</text>
        <dbReference type="EC" id="3.4.21.102"/>
    </reaction>
</comment>
<keyword evidence="5" id="KW-0720">Serine protease</keyword>
<dbReference type="AlphaFoldDB" id="A0A7J8Z530"/>
<evidence type="ECO:0000256" key="6">
    <source>
        <dbReference type="ARBA" id="ARBA00023078"/>
    </source>
</evidence>
<keyword evidence="3" id="KW-0645">Protease</keyword>
<comment type="function">
    <text evidence="8">Protease involved in the C-terminal processing of the chloroplastic D1 protein of photosystem II. This proteolytic processing is necessary to allow the light-driven assembly of the tetranuclear manganese cluster, which is responsible for photosynthetic water oxidation.</text>
</comment>
<dbReference type="Proteomes" id="UP000593574">
    <property type="component" value="Unassembled WGS sequence"/>
</dbReference>
<keyword evidence="11" id="KW-1185">Reference proteome</keyword>
<sequence>MEPLCPNFDLLKSSSVPLFSHRLSSINRGISKRSSASFPCVSSYNRNCNHQASVKTEAPPQQQPTGHDLIKSLTKGFVGFAAAATALASVCSDSPAFAESLTVAFPVSRAQEVNTVQRTLVEAWGLIRETFVDPTFNHQDWDLKLQQTMVEMFPLKSADAAYGKIRGMLSTLGDPFTRIISPKEYQSFRIGSDGNLQGVGLFITVEPKTGHLVSGQRLDGVDSEAAAQRLRGQAGTSVTVKLHRVIIHSDSL</sequence>